<evidence type="ECO:0000256" key="2">
    <source>
        <dbReference type="ARBA" id="ARBA00022729"/>
    </source>
</evidence>
<keyword evidence="3 5" id="KW-0378">Hydrolase</keyword>
<dbReference type="PRINTS" id="PR00740">
    <property type="entry name" value="GLHYDRLASE27"/>
</dbReference>
<protein>
    <recommendedName>
        <fullName evidence="5">Alpha-galactosidase</fullName>
        <ecNumber evidence="5">3.2.1.22</ecNumber>
    </recommendedName>
    <alternativeName>
        <fullName evidence="5">Melibiase</fullName>
    </alternativeName>
</protein>
<proteinExistence type="inferred from homology"/>
<organism evidence="7 8">
    <name type="scientific">Elizabethkingia occulta</name>
    <dbReference type="NCBI Taxonomy" id="1867263"/>
    <lineage>
        <taxon>Bacteria</taxon>
        <taxon>Pseudomonadati</taxon>
        <taxon>Bacteroidota</taxon>
        <taxon>Flavobacteriia</taxon>
        <taxon>Flavobacteriales</taxon>
        <taxon>Weeksellaceae</taxon>
        <taxon>Elizabethkingia</taxon>
    </lineage>
</organism>
<evidence type="ECO:0000313" key="7">
    <source>
        <dbReference type="EMBL" id="OPC69842.1"/>
    </source>
</evidence>
<dbReference type="PANTHER" id="PTHR11452:SF75">
    <property type="entry name" value="ALPHA-GALACTOSIDASE MEL1"/>
    <property type="match status" value="1"/>
</dbReference>
<dbReference type="SUPFAM" id="SSF51011">
    <property type="entry name" value="Glycosyl hydrolase domain"/>
    <property type="match status" value="1"/>
</dbReference>
<evidence type="ECO:0000256" key="3">
    <source>
        <dbReference type="ARBA" id="ARBA00022801"/>
    </source>
</evidence>
<dbReference type="CDD" id="cd14792">
    <property type="entry name" value="GH27"/>
    <property type="match status" value="1"/>
</dbReference>
<keyword evidence="4 5" id="KW-0326">Glycosidase</keyword>
<dbReference type="GO" id="GO:0004557">
    <property type="term" value="F:alpha-galactosidase activity"/>
    <property type="evidence" value="ECO:0007669"/>
    <property type="project" value="UniProtKB-EC"/>
</dbReference>
<dbReference type="Gene3D" id="2.60.40.1180">
    <property type="entry name" value="Golgi alpha-mannosidase II"/>
    <property type="match status" value="1"/>
</dbReference>
<dbReference type="Proteomes" id="UP000190813">
    <property type="component" value="Unassembled WGS sequence"/>
</dbReference>
<dbReference type="GO" id="GO:0005975">
    <property type="term" value="P:carbohydrate metabolic process"/>
    <property type="evidence" value="ECO:0007669"/>
    <property type="project" value="InterPro"/>
</dbReference>
<dbReference type="EC" id="3.2.1.22" evidence="5"/>
<comment type="caution">
    <text evidence="7">The sequence shown here is derived from an EMBL/GenBank/DDBJ whole genome shotgun (WGS) entry which is preliminary data.</text>
</comment>
<comment type="similarity">
    <text evidence="1 5">Belongs to the glycosyl hydrolase 27 family.</text>
</comment>
<evidence type="ECO:0000256" key="4">
    <source>
        <dbReference type="ARBA" id="ARBA00023295"/>
    </source>
</evidence>
<dbReference type="Pfam" id="PF17801">
    <property type="entry name" value="Melibiase_C"/>
    <property type="match status" value="1"/>
</dbReference>
<keyword evidence="2" id="KW-0732">Signal</keyword>
<reference evidence="7 8" key="1">
    <citation type="submission" date="2016-06" db="EMBL/GenBank/DDBJ databases">
        <title>Revisiting the taxonomy of the Elizabethkingia Genus based on Whole-Genome Sequencing, Optical Mapping, and MALDI-TOF.</title>
        <authorList>
            <person name="Nicholson A.C."/>
        </authorList>
    </citation>
    <scope>NUCLEOTIDE SEQUENCE [LARGE SCALE GENOMIC DNA]</scope>
    <source>
        <strain evidence="7 8">G4070</strain>
    </source>
</reference>
<evidence type="ECO:0000256" key="1">
    <source>
        <dbReference type="ARBA" id="ARBA00009743"/>
    </source>
</evidence>
<dbReference type="Pfam" id="PF16499">
    <property type="entry name" value="Melibiase_2"/>
    <property type="match status" value="1"/>
</dbReference>
<feature type="domain" description="Alpha galactosidase C-terminal" evidence="6">
    <location>
        <begin position="310"/>
        <end position="383"/>
    </location>
</feature>
<accession>A0A1T3MZ14</accession>
<evidence type="ECO:0000313" key="8">
    <source>
        <dbReference type="Proteomes" id="UP000190813"/>
    </source>
</evidence>
<dbReference type="SUPFAM" id="SSF51445">
    <property type="entry name" value="(Trans)glycosidases"/>
    <property type="match status" value="1"/>
</dbReference>
<name>A0A1T3MZ14_9FLAO</name>
<dbReference type="InterPro" id="IPR013780">
    <property type="entry name" value="Glyco_hydro_b"/>
</dbReference>
<dbReference type="AlphaFoldDB" id="A0A1T3MZ14"/>
<dbReference type="InterPro" id="IPR013785">
    <property type="entry name" value="Aldolase_TIM"/>
</dbReference>
<dbReference type="InterPro" id="IPR017853">
    <property type="entry name" value="GH"/>
</dbReference>
<evidence type="ECO:0000256" key="5">
    <source>
        <dbReference type="RuleBase" id="RU361168"/>
    </source>
</evidence>
<dbReference type="InterPro" id="IPR002241">
    <property type="entry name" value="Glyco_hydro_27"/>
</dbReference>
<dbReference type="InterPro" id="IPR041233">
    <property type="entry name" value="Melibiase_C"/>
</dbReference>
<dbReference type="RefSeq" id="WP_078770526.1">
    <property type="nucleotide sequence ID" value="NZ_CBCSBR010000070.1"/>
</dbReference>
<dbReference type="Gene3D" id="3.20.20.70">
    <property type="entry name" value="Aldolase class I"/>
    <property type="match status" value="1"/>
</dbReference>
<dbReference type="EMBL" id="MAHX01000002">
    <property type="protein sequence ID" value="OPC69842.1"/>
    <property type="molecule type" value="Genomic_DNA"/>
</dbReference>
<keyword evidence="5" id="KW-1015">Disulfide bond</keyword>
<evidence type="ECO:0000259" key="6">
    <source>
        <dbReference type="Pfam" id="PF17801"/>
    </source>
</evidence>
<keyword evidence="8" id="KW-1185">Reference proteome</keyword>
<sequence>MNTQIRKTVCSLALFTVTLLFSQKVKPPVMGWSSWNNYRININEKLIKEQADAMVSSGLYEAGYRYINIDDGYFGGRDEKGNLIIDNKKFPSGMKSLAAYIHSKGLKAGIYSDAGKNTCGSIWDNDKQGFGVGLYGHLDRDADLFFKEWKYDFIKVDWCGGEQMKLNEQEEYTKIINKVKSIDPDIVFNVCRWQFPGEWAIKIADSWRVSGDISAKFSSILHIIDLNKNLYPYASAGHYNDMDMLQVGRGMSYDEDKTHFSMWALLNSPLLAGNDLRSMSKATIEILTNKEIIALNQDTAFKQAQNIITDGNIEVWQKMLAKGQRAIAIMNRGDQEINYTLSASKLGLNQNTKIRDLWLHKNLGKYVEQQTFKIPQHGIIVLKTY</sequence>
<gene>
    <name evidence="7" type="ORF">BAZ10_18425</name>
</gene>
<dbReference type="PANTHER" id="PTHR11452">
    <property type="entry name" value="ALPHA-GALACTOSIDASE/ALPHA-N-ACETYLGALACTOSAMINIDASE"/>
    <property type="match status" value="1"/>
</dbReference>
<comment type="catalytic activity">
    <reaction evidence="5">
        <text>Hydrolysis of terminal, non-reducing alpha-D-galactose residues in alpha-D-galactosides, including galactose oligosaccharides, galactomannans and galactolipids.</text>
        <dbReference type="EC" id="3.2.1.22"/>
    </reaction>
</comment>